<comment type="similarity">
    <text evidence="1">Belongs to the GIPC family.</text>
</comment>
<dbReference type="AlphaFoldDB" id="A0AAV2T311"/>
<dbReference type="Gene3D" id="2.30.42.10">
    <property type="match status" value="1"/>
</dbReference>
<gene>
    <name evidence="3" type="ORF">CDAUBV1_LOCUS1964</name>
</gene>
<comment type="caution">
    <text evidence="3">The sequence shown here is derived from an EMBL/GenBank/DDBJ whole genome shotgun (WGS) entry which is preliminary data.</text>
</comment>
<dbReference type="InterPro" id="IPR056814">
    <property type="entry name" value="GIPC1-3_GH1"/>
</dbReference>
<dbReference type="EMBL" id="CAXLJL010000062">
    <property type="protein sequence ID" value="CAL5130349.1"/>
    <property type="molecule type" value="Genomic_DNA"/>
</dbReference>
<dbReference type="Proteomes" id="UP001497525">
    <property type="component" value="Unassembled WGS sequence"/>
</dbReference>
<sequence>METLQHVAAAPLERREMSRGFIHRDNRRRYRNTNGSFADAFSYSEQNLASFPDALQYTFYCQLAHGSPTGIISGFRTVKELYRKIAECFDLNPEDIMYCTLNTHRLDVDKMLYREIGINDFLFAHIRSQPKEITIRKECASFGMTLTDTGCGVVFIKRLLPNGMMARIAKSCEGSIEIGDQIERVNNVSFLGRRHYEVANYLRAIPIGETFVLRVVSPERSPIYMLNSRTGWKGSNTSIVSGRRTIRFQGDGLVEERTVPLTEATALRRLNHVLGYYLGFEDDELAFTIYRYARWARSPHVLALELSRRVTEFPMERDMIFELWEAANKPAELIASSPEPSILPQLPYARARRRV</sequence>
<dbReference type="Pfam" id="PF00595">
    <property type="entry name" value="PDZ"/>
    <property type="match status" value="1"/>
</dbReference>
<name>A0AAV2T311_CALDB</name>
<dbReference type="Pfam" id="PF25083">
    <property type="entry name" value="GIPC1_GH1"/>
    <property type="match status" value="1"/>
</dbReference>
<evidence type="ECO:0000259" key="2">
    <source>
        <dbReference type="PROSITE" id="PS50106"/>
    </source>
</evidence>
<dbReference type="InterPro" id="IPR036034">
    <property type="entry name" value="PDZ_sf"/>
</dbReference>
<dbReference type="PANTHER" id="PTHR12259">
    <property type="entry name" value="RGS-GAIP INTERACTING PROTEIN GIPC"/>
    <property type="match status" value="1"/>
</dbReference>
<dbReference type="SMART" id="SM00228">
    <property type="entry name" value="PDZ"/>
    <property type="match status" value="1"/>
</dbReference>
<proteinExistence type="inferred from homology"/>
<dbReference type="PROSITE" id="PS50106">
    <property type="entry name" value="PDZ"/>
    <property type="match status" value="1"/>
</dbReference>
<organism evidence="3 4">
    <name type="scientific">Calicophoron daubneyi</name>
    <name type="common">Rumen fluke</name>
    <name type="synonym">Paramphistomum daubneyi</name>
    <dbReference type="NCBI Taxonomy" id="300641"/>
    <lineage>
        <taxon>Eukaryota</taxon>
        <taxon>Metazoa</taxon>
        <taxon>Spiralia</taxon>
        <taxon>Lophotrochozoa</taxon>
        <taxon>Platyhelminthes</taxon>
        <taxon>Trematoda</taxon>
        <taxon>Digenea</taxon>
        <taxon>Plagiorchiida</taxon>
        <taxon>Pronocephalata</taxon>
        <taxon>Paramphistomoidea</taxon>
        <taxon>Paramphistomidae</taxon>
        <taxon>Calicophoron</taxon>
    </lineage>
</organism>
<dbReference type="InterPro" id="IPR001478">
    <property type="entry name" value="PDZ"/>
</dbReference>
<evidence type="ECO:0000256" key="1">
    <source>
        <dbReference type="ARBA" id="ARBA00009011"/>
    </source>
</evidence>
<feature type="domain" description="PDZ" evidence="2">
    <location>
        <begin position="132"/>
        <end position="203"/>
    </location>
</feature>
<accession>A0AAV2T311</accession>
<evidence type="ECO:0000313" key="4">
    <source>
        <dbReference type="Proteomes" id="UP001497525"/>
    </source>
</evidence>
<dbReference type="InterPro" id="IPR055349">
    <property type="entry name" value="GH2_GIPC"/>
</dbReference>
<dbReference type="SUPFAM" id="SSF50156">
    <property type="entry name" value="PDZ domain-like"/>
    <property type="match status" value="1"/>
</dbReference>
<protein>
    <recommendedName>
        <fullName evidence="2">PDZ domain-containing protein</fullName>
    </recommendedName>
</protein>
<dbReference type="PANTHER" id="PTHR12259:SF1">
    <property type="entry name" value="GH21964P"/>
    <property type="match status" value="1"/>
</dbReference>
<reference evidence="3" key="1">
    <citation type="submission" date="2024-06" db="EMBL/GenBank/DDBJ databases">
        <authorList>
            <person name="Liu X."/>
            <person name="Lenzi L."/>
            <person name="Haldenby T S."/>
            <person name="Uol C."/>
        </authorList>
    </citation>
    <scope>NUCLEOTIDE SEQUENCE</scope>
</reference>
<evidence type="ECO:0000313" key="3">
    <source>
        <dbReference type="EMBL" id="CAL5130349.1"/>
    </source>
</evidence>
<dbReference type="InterPro" id="IPR017379">
    <property type="entry name" value="GIPC1/2/3"/>
</dbReference>
<dbReference type="Pfam" id="PF25082">
    <property type="entry name" value="GIPC1_GH2"/>
    <property type="match status" value="1"/>
</dbReference>